<evidence type="ECO:0000313" key="1">
    <source>
        <dbReference type="EMBL" id="KFM60997.1"/>
    </source>
</evidence>
<organism evidence="1 2">
    <name type="scientific">Stegodyphus mimosarum</name>
    <name type="common">African social velvet spider</name>
    <dbReference type="NCBI Taxonomy" id="407821"/>
    <lineage>
        <taxon>Eukaryota</taxon>
        <taxon>Metazoa</taxon>
        <taxon>Ecdysozoa</taxon>
        <taxon>Arthropoda</taxon>
        <taxon>Chelicerata</taxon>
        <taxon>Arachnida</taxon>
        <taxon>Araneae</taxon>
        <taxon>Araneomorphae</taxon>
        <taxon>Entelegynae</taxon>
        <taxon>Eresoidea</taxon>
        <taxon>Eresidae</taxon>
        <taxon>Stegodyphus</taxon>
    </lineage>
</organism>
<accession>A0A087T7A8</accession>
<proteinExistence type="predicted"/>
<sequence>LNFFFKFLFLLTCFSLFTIDYSITFRKKNLKTVLMVSVYCVTITHPAS</sequence>
<keyword evidence="2" id="KW-1185">Reference proteome</keyword>
<gene>
    <name evidence="1" type="ORF">X975_04889</name>
</gene>
<dbReference type="AlphaFoldDB" id="A0A087T7A8"/>
<dbReference type="Proteomes" id="UP000054359">
    <property type="component" value="Unassembled WGS sequence"/>
</dbReference>
<name>A0A087T7A8_STEMI</name>
<dbReference type="EMBL" id="KK113770">
    <property type="protein sequence ID" value="KFM60997.1"/>
    <property type="molecule type" value="Genomic_DNA"/>
</dbReference>
<reference evidence="1 2" key="1">
    <citation type="submission" date="2013-11" db="EMBL/GenBank/DDBJ databases">
        <title>Genome sequencing of Stegodyphus mimosarum.</title>
        <authorList>
            <person name="Bechsgaard J."/>
        </authorList>
    </citation>
    <scope>NUCLEOTIDE SEQUENCE [LARGE SCALE GENOMIC DNA]</scope>
</reference>
<feature type="non-terminal residue" evidence="1">
    <location>
        <position position="1"/>
    </location>
</feature>
<protein>
    <submittedName>
        <fullName evidence="1">Uncharacterized protein</fullName>
    </submittedName>
</protein>
<evidence type="ECO:0000313" key="2">
    <source>
        <dbReference type="Proteomes" id="UP000054359"/>
    </source>
</evidence>
<feature type="non-terminal residue" evidence="1">
    <location>
        <position position="48"/>
    </location>
</feature>